<evidence type="ECO:0000313" key="3">
    <source>
        <dbReference type="Proteomes" id="UP000488956"/>
    </source>
</evidence>
<feature type="region of interest" description="Disordered" evidence="1">
    <location>
        <begin position="834"/>
        <end position="857"/>
    </location>
</feature>
<gene>
    <name evidence="2" type="ORF">PF010_g18700</name>
</gene>
<feature type="region of interest" description="Disordered" evidence="1">
    <location>
        <begin position="1"/>
        <end position="95"/>
    </location>
</feature>
<dbReference type="AlphaFoldDB" id="A0A6G0KK91"/>
<protein>
    <recommendedName>
        <fullName evidence="4">OTU domain-containing protein</fullName>
    </recommendedName>
</protein>
<evidence type="ECO:0000256" key="1">
    <source>
        <dbReference type="SAM" id="MobiDB-lite"/>
    </source>
</evidence>
<accession>A0A6G0KK91</accession>
<name>A0A6G0KK91_9STRA</name>
<organism evidence="2 3">
    <name type="scientific">Phytophthora fragariae</name>
    <dbReference type="NCBI Taxonomy" id="53985"/>
    <lineage>
        <taxon>Eukaryota</taxon>
        <taxon>Sar</taxon>
        <taxon>Stramenopiles</taxon>
        <taxon>Oomycota</taxon>
        <taxon>Peronosporomycetes</taxon>
        <taxon>Peronosporales</taxon>
        <taxon>Peronosporaceae</taxon>
        <taxon>Phytophthora</taxon>
    </lineage>
</organism>
<evidence type="ECO:0000313" key="2">
    <source>
        <dbReference type="EMBL" id="KAE9090153.1"/>
    </source>
</evidence>
<sequence length="857" mass="96108">MAQRAQDALIPQEQSAGKRAITKKGKVGATKARAGTRFDRFQRHEALGQYGALAESDSDEEDAGSMEVDDDKTGPQASMQDLPINEDQDDAPYAFPDSEDLDVVTGLGDARDIVVDTTVITQSEHTAQEDPMPMDEDTIASPTVPRIHKRSTRRSKHAATGVGLPEGAIKGMQTSMANYFQHAASKAATERPEAPAQNESHSVDAVAEFSKEEESKTEEDCPADGIVAATPDSQDDVVIGDTRMGSEPGDSDLPIQTGQWLQSFRRCEVKVEANGQCAFLAVLATKINHAGPEMTNTAEAVKDATDLKRGVYTLMMANLRRDVALNLVDPISECAKLYPDQDKYTTTYGAVAALYAHYDSARRRSAGRKVSASFWAGPHELRALAQYCREPIIVFDANEASDAHVQRYFYGKYRLPGTDHESGYGTAITDREATEYLRQCWRLHVLPTFVVLRHHERHFYGVSHGELFLRWRAEGDLEFTGEIAADLDWKDEVNAMTDYERTVDLRTVNQLADSDGVNGLLFKRYDMRARLDLVHNRLGLPILHRAEIDLDWGEFLASEESGIHQEYGLFKYASNSQSDHSEADGEPRTPVRFARPATGDVMMTSYFRILGECEERPMEAADQPLAMLVQKANREAFLTWCTLYRHCFQTPPTKRRTQIEDFRGWLMTRAGARRHLFAFLPYPEQEAKQWPITLLEQWGVVEVYREQIGALQQIAQDQTTKPAAQAYCIEWLNAITGDALPPETAHTLASTSERWTRLTQWLPRSMCRAQPDQLTAREWRILHILPYTVSGWEDTLLGTAPHGARVTWYEEFPFLRSLCHGVVDHSDWSSATLAPTGQAWGESQDDDISSPESPRRN</sequence>
<feature type="compositionally biased region" description="Acidic residues" evidence="1">
    <location>
        <begin position="56"/>
        <end position="70"/>
    </location>
</feature>
<reference evidence="2 3" key="1">
    <citation type="submission" date="2018-09" db="EMBL/GenBank/DDBJ databases">
        <title>Genomic investigation of the strawberry pathogen Phytophthora fragariae indicates pathogenicity is determined by transcriptional variation in three key races.</title>
        <authorList>
            <person name="Adams T.M."/>
            <person name="Armitage A.D."/>
            <person name="Sobczyk M.K."/>
            <person name="Bates H.J."/>
            <person name="Dunwell J.M."/>
            <person name="Nellist C.F."/>
            <person name="Harrison R.J."/>
        </authorList>
    </citation>
    <scope>NUCLEOTIDE SEQUENCE [LARGE SCALE GENOMIC DNA]</scope>
    <source>
        <strain evidence="2 3">ONT-3</strain>
    </source>
</reference>
<comment type="caution">
    <text evidence="2">The sequence shown here is derived from an EMBL/GenBank/DDBJ whole genome shotgun (WGS) entry which is preliminary data.</text>
</comment>
<evidence type="ECO:0008006" key="4">
    <source>
        <dbReference type="Google" id="ProtNLM"/>
    </source>
</evidence>
<dbReference type="Proteomes" id="UP000488956">
    <property type="component" value="Unassembled WGS sequence"/>
</dbReference>
<proteinExistence type="predicted"/>
<feature type="region of interest" description="Disordered" evidence="1">
    <location>
        <begin position="183"/>
        <end position="230"/>
    </location>
</feature>
<feature type="compositionally biased region" description="Basic and acidic residues" evidence="1">
    <location>
        <begin position="36"/>
        <end position="46"/>
    </location>
</feature>
<dbReference type="EMBL" id="QXFX01001445">
    <property type="protein sequence ID" value="KAE9090153.1"/>
    <property type="molecule type" value="Genomic_DNA"/>
</dbReference>